<dbReference type="Gene3D" id="1.10.760.10">
    <property type="entry name" value="Cytochrome c-like domain"/>
    <property type="match status" value="2"/>
</dbReference>
<evidence type="ECO:0000256" key="4">
    <source>
        <dbReference type="ARBA" id="ARBA00023002"/>
    </source>
</evidence>
<evidence type="ECO:0000256" key="7">
    <source>
        <dbReference type="SAM" id="SignalP"/>
    </source>
</evidence>
<dbReference type="InterPro" id="IPR051395">
    <property type="entry name" value="Cytochrome_c_Peroxidase/MauG"/>
</dbReference>
<keyword evidence="4" id="KW-0560">Oxidoreductase</keyword>
<feature type="chain" id="PRO_5037896124" evidence="7">
    <location>
        <begin position="17"/>
        <end position="431"/>
    </location>
</feature>
<dbReference type="GO" id="GO:0046872">
    <property type="term" value="F:metal ion binding"/>
    <property type="evidence" value="ECO:0007669"/>
    <property type="project" value="UniProtKB-KW"/>
</dbReference>
<protein>
    <submittedName>
        <fullName evidence="9">Methylamine utilization protein MauG</fullName>
    </submittedName>
</protein>
<dbReference type="GO" id="GO:0020037">
    <property type="term" value="F:heme binding"/>
    <property type="evidence" value="ECO:0007669"/>
    <property type="project" value="InterPro"/>
</dbReference>
<accession>A0A917SXT9</accession>
<dbReference type="GO" id="GO:0009055">
    <property type="term" value="F:electron transfer activity"/>
    <property type="evidence" value="ECO:0007669"/>
    <property type="project" value="InterPro"/>
</dbReference>
<sequence length="431" mass="46301">MRWTLLFLLGAGAAAAGDLGPRPVFPEVGMAEVELGRLLFYDPVISGNRNISCGTCHHPTLGTSDGMSLSVGEGGVGLGPDRVLDPRDLPEERLPRNAPGLWNLGATEFTVMFHDGRLEEAADQPDGIRTPLGADMIRGFDTVLSAQAMFPVLSGDEMAGHYSENDVSQSVRLSNLTGDTGAWVRIADRVAEIPEYREMFDAVLGAGAPIRFTDIANVIADFITFEWRADESPFDTAMAGGPPLSEGAERGRMLFYGEAGCSACHAGWFQTDHGFHAIAMPQLGPGKAARFEAHSRDEGRIRVTGDPADAYRFRTPSLRNVTLTAPYGHDGAYATLEGVVRHHLDPVASLRAYDRSQVVLHELPGAEDWTIMDAPDEVARIADANELEPLALSDGQVDDILAFLAALTDREAAEGRLGVPDTVPSGLPVDR</sequence>
<dbReference type="PANTHER" id="PTHR30600">
    <property type="entry name" value="CYTOCHROME C PEROXIDASE-RELATED"/>
    <property type="match status" value="1"/>
</dbReference>
<evidence type="ECO:0000313" key="9">
    <source>
        <dbReference type="EMBL" id="GGM02930.1"/>
    </source>
</evidence>
<name>A0A917SXT9_9RHOB</name>
<feature type="signal peptide" evidence="7">
    <location>
        <begin position="1"/>
        <end position="16"/>
    </location>
</feature>
<comment type="subcellular location">
    <subcellularLocation>
        <location evidence="1">Cell envelope</location>
    </subcellularLocation>
</comment>
<dbReference type="Proteomes" id="UP000649829">
    <property type="component" value="Unassembled WGS sequence"/>
</dbReference>
<dbReference type="GO" id="GO:0004130">
    <property type="term" value="F:cytochrome-c peroxidase activity"/>
    <property type="evidence" value="ECO:0007669"/>
    <property type="project" value="TreeGrafter"/>
</dbReference>
<evidence type="ECO:0000256" key="6">
    <source>
        <dbReference type="PROSITE-ProRule" id="PRU00433"/>
    </source>
</evidence>
<dbReference type="SUPFAM" id="SSF46626">
    <property type="entry name" value="Cytochrome c"/>
    <property type="match status" value="2"/>
</dbReference>
<dbReference type="InterPro" id="IPR036909">
    <property type="entry name" value="Cyt_c-like_dom_sf"/>
</dbReference>
<reference evidence="9" key="2">
    <citation type="submission" date="2020-09" db="EMBL/GenBank/DDBJ databases">
        <authorList>
            <person name="Sun Q."/>
            <person name="Zhou Y."/>
        </authorList>
    </citation>
    <scope>NUCLEOTIDE SEQUENCE</scope>
    <source>
        <strain evidence="9">CGMCC 1.6293</strain>
    </source>
</reference>
<evidence type="ECO:0000256" key="5">
    <source>
        <dbReference type="ARBA" id="ARBA00023004"/>
    </source>
</evidence>
<keyword evidence="5 6" id="KW-0408">Iron</keyword>
<keyword evidence="3 6" id="KW-0479">Metal-binding</keyword>
<keyword evidence="7" id="KW-0732">Signal</keyword>
<evidence type="ECO:0000256" key="2">
    <source>
        <dbReference type="ARBA" id="ARBA00022617"/>
    </source>
</evidence>
<dbReference type="AlphaFoldDB" id="A0A917SXT9"/>
<dbReference type="EMBL" id="BMLF01000002">
    <property type="protein sequence ID" value="GGM02930.1"/>
    <property type="molecule type" value="Genomic_DNA"/>
</dbReference>
<evidence type="ECO:0000256" key="3">
    <source>
        <dbReference type="ARBA" id="ARBA00022723"/>
    </source>
</evidence>
<organism evidence="9 10">
    <name type="scientific">Pseudooceanicola nanhaiensis</name>
    <dbReference type="NCBI Taxonomy" id="375761"/>
    <lineage>
        <taxon>Bacteria</taxon>
        <taxon>Pseudomonadati</taxon>
        <taxon>Pseudomonadota</taxon>
        <taxon>Alphaproteobacteria</taxon>
        <taxon>Rhodobacterales</taxon>
        <taxon>Paracoccaceae</taxon>
        <taxon>Pseudooceanicola</taxon>
    </lineage>
</organism>
<dbReference type="InterPro" id="IPR004852">
    <property type="entry name" value="Di-haem_cyt_c_peroxidsae"/>
</dbReference>
<evidence type="ECO:0000259" key="8">
    <source>
        <dbReference type="PROSITE" id="PS51007"/>
    </source>
</evidence>
<dbReference type="PROSITE" id="PS51007">
    <property type="entry name" value="CYTC"/>
    <property type="match status" value="1"/>
</dbReference>
<keyword evidence="10" id="KW-1185">Reference proteome</keyword>
<comment type="caution">
    <text evidence="9">The sequence shown here is derived from an EMBL/GenBank/DDBJ whole genome shotgun (WGS) entry which is preliminary data.</text>
</comment>
<dbReference type="GO" id="GO:0030313">
    <property type="term" value="C:cell envelope"/>
    <property type="evidence" value="ECO:0007669"/>
    <property type="project" value="UniProtKB-SubCell"/>
</dbReference>
<evidence type="ECO:0000313" key="10">
    <source>
        <dbReference type="Proteomes" id="UP000649829"/>
    </source>
</evidence>
<reference evidence="9" key="1">
    <citation type="journal article" date="2014" name="Int. J. Syst. Evol. Microbiol.">
        <title>Complete genome sequence of Corynebacterium casei LMG S-19264T (=DSM 44701T), isolated from a smear-ripened cheese.</title>
        <authorList>
            <consortium name="US DOE Joint Genome Institute (JGI-PGF)"/>
            <person name="Walter F."/>
            <person name="Albersmeier A."/>
            <person name="Kalinowski J."/>
            <person name="Ruckert C."/>
        </authorList>
    </citation>
    <scope>NUCLEOTIDE SEQUENCE</scope>
    <source>
        <strain evidence="9">CGMCC 1.6293</strain>
    </source>
</reference>
<dbReference type="InterPro" id="IPR009056">
    <property type="entry name" value="Cyt_c-like_dom"/>
</dbReference>
<evidence type="ECO:0000256" key="1">
    <source>
        <dbReference type="ARBA" id="ARBA00004196"/>
    </source>
</evidence>
<keyword evidence="2 6" id="KW-0349">Heme</keyword>
<proteinExistence type="predicted"/>
<dbReference type="Pfam" id="PF03150">
    <property type="entry name" value="CCP_MauG"/>
    <property type="match status" value="1"/>
</dbReference>
<gene>
    <name evidence="9" type="ORF">GCM10011534_25970</name>
</gene>
<dbReference type="RefSeq" id="WP_028287552.1">
    <property type="nucleotide sequence ID" value="NZ_BMLF01000002.1"/>
</dbReference>
<feature type="domain" description="Cytochrome c" evidence="8">
    <location>
        <begin position="246"/>
        <end position="408"/>
    </location>
</feature>